<evidence type="ECO:0000313" key="4">
    <source>
        <dbReference type="Proteomes" id="UP000658278"/>
    </source>
</evidence>
<feature type="domain" description="ABC-type transport auxiliary lipoprotein component" evidence="2">
    <location>
        <begin position="34"/>
        <end position="186"/>
    </location>
</feature>
<dbReference type="EMBL" id="JAENII010000003">
    <property type="protein sequence ID" value="MBK1826439.1"/>
    <property type="molecule type" value="Genomic_DNA"/>
</dbReference>
<proteinExistence type="predicted"/>
<organism evidence="3 4">
    <name type="scientific">Haloferula rosea</name>
    <dbReference type="NCBI Taxonomy" id="490093"/>
    <lineage>
        <taxon>Bacteria</taxon>
        <taxon>Pseudomonadati</taxon>
        <taxon>Verrucomicrobiota</taxon>
        <taxon>Verrucomicrobiia</taxon>
        <taxon>Verrucomicrobiales</taxon>
        <taxon>Verrucomicrobiaceae</taxon>
        <taxon>Haloferula</taxon>
    </lineage>
</organism>
<gene>
    <name evidence="3" type="ORF">JIN81_05380</name>
</gene>
<dbReference type="Proteomes" id="UP000658278">
    <property type="component" value="Unassembled WGS sequence"/>
</dbReference>
<dbReference type="InterPro" id="IPR005586">
    <property type="entry name" value="ABC_trans_aux"/>
</dbReference>
<sequence length="189" mass="20342">MPRLILFLKLAAIAAIAAHLSSCAPAKSYYLLTPEGSAPAGGGMGIGVGPVALAAYLDRPNLVFQEGANRLALAESHRWAGDLEDNIASVIATNLGRRKNTGNVRTYPWGDDSQLRYQVSIDIRQLHGTANGDAFVDAAWRVYSLPDRRMITSKSWSGTEPLRADGYDELAAAQSRLLAKLSTRIADSM</sequence>
<feature type="signal peptide" evidence="1">
    <location>
        <begin position="1"/>
        <end position="26"/>
    </location>
</feature>
<name>A0A934R702_9BACT</name>
<keyword evidence="1" id="KW-0732">Signal</keyword>
<keyword evidence="4" id="KW-1185">Reference proteome</keyword>
<protein>
    <submittedName>
        <fullName evidence="3">Membrane integrity-associated transporter subunit PqiC</fullName>
    </submittedName>
</protein>
<dbReference type="RefSeq" id="WP_200277402.1">
    <property type="nucleotide sequence ID" value="NZ_JAENII010000003.1"/>
</dbReference>
<dbReference type="Gene3D" id="3.40.50.10610">
    <property type="entry name" value="ABC-type transport auxiliary lipoprotein component"/>
    <property type="match status" value="1"/>
</dbReference>
<evidence type="ECO:0000313" key="3">
    <source>
        <dbReference type="EMBL" id="MBK1826439.1"/>
    </source>
</evidence>
<reference evidence="3" key="1">
    <citation type="submission" date="2021-01" db="EMBL/GenBank/DDBJ databases">
        <title>Modified the classification status of verrucomicrobia.</title>
        <authorList>
            <person name="Feng X."/>
        </authorList>
    </citation>
    <scope>NUCLEOTIDE SEQUENCE</scope>
    <source>
        <strain evidence="3">KCTC 22201</strain>
    </source>
</reference>
<feature type="chain" id="PRO_5037508215" evidence="1">
    <location>
        <begin position="27"/>
        <end position="189"/>
    </location>
</feature>
<comment type="caution">
    <text evidence="3">The sequence shown here is derived from an EMBL/GenBank/DDBJ whole genome shotgun (WGS) entry which is preliminary data.</text>
</comment>
<evidence type="ECO:0000256" key="1">
    <source>
        <dbReference type="SAM" id="SignalP"/>
    </source>
</evidence>
<dbReference type="AlphaFoldDB" id="A0A934R702"/>
<dbReference type="Pfam" id="PF03886">
    <property type="entry name" value="ABC_trans_aux"/>
    <property type="match status" value="1"/>
</dbReference>
<dbReference type="SUPFAM" id="SSF159594">
    <property type="entry name" value="XCC0632-like"/>
    <property type="match status" value="1"/>
</dbReference>
<accession>A0A934R702</accession>
<evidence type="ECO:0000259" key="2">
    <source>
        <dbReference type="Pfam" id="PF03886"/>
    </source>
</evidence>